<gene>
    <name evidence="2" type="ORF">BJY14_004062</name>
</gene>
<dbReference type="RefSeq" id="WP_179845053.1">
    <property type="nucleotide sequence ID" value="NZ_BAAASW010000008.1"/>
</dbReference>
<dbReference type="InterPro" id="IPR045713">
    <property type="entry name" value="DUF6069"/>
</dbReference>
<organism evidence="2 3">
    <name type="scientific">Actinomadura luteofluorescens</name>
    <dbReference type="NCBI Taxonomy" id="46163"/>
    <lineage>
        <taxon>Bacteria</taxon>
        <taxon>Bacillati</taxon>
        <taxon>Actinomycetota</taxon>
        <taxon>Actinomycetes</taxon>
        <taxon>Streptosporangiales</taxon>
        <taxon>Thermomonosporaceae</taxon>
        <taxon>Actinomadura</taxon>
    </lineage>
</organism>
<evidence type="ECO:0000313" key="2">
    <source>
        <dbReference type="EMBL" id="NYD48079.1"/>
    </source>
</evidence>
<keyword evidence="1" id="KW-0812">Transmembrane</keyword>
<dbReference type="Pfam" id="PF19545">
    <property type="entry name" value="DUF6069"/>
    <property type="match status" value="1"/>
</dbReference>
<keyword evidence="1" id="KW-1133">Transmembrane helix</keyword>
<feature type="transmembrane region" description="Helical" evidence="1">
    <location>
        <begin position="116"/>
        <end position="135"/>
    </location>
</feature>
<sequence length="143" mass="14393">MDIAQTLTGSARPIWLTGAAAALAGSVATELFGLAARAAGVPMEAGGVGAGTTDPITVGMFAMGTVICTFWGTILAMLLARFARKPARTFVWAAVALTVLSFTTPVAAGATATSTKVMLCAAHVLAAAIIIPMLARRLSAADD</sequence>
<dbReference type="Proteomes" id="UP000529783">
    <property type="component" value="Unassembled WGS sequence"/>
</dbReference>
<feature type="transmembrane region" description="Helical" evidence="1">
    <location>
        <begin position="56"/>
        <end position="78"/>
    </location>
</feature>
<dbReference type="EMBL" id="JACCBA010000001">
    <property type="protein sequence ID" value="NYD48079.1"/>
    <property type="molecule type" value="Genomic_DNA"/>
</dbReference>
<name>A0A7Y9EHY4_9ACTN</name>
<comment type="caution">
    <text evidence="2">The sequence shown here is derived from an EMBL/GenBank/DDBJ whole genome shotgun (WGS) entry which is preliminary data.</text>
</comment>
<evidence type="ECO:0000313" key="3">
    <source>
        <dbReference type="Proteomes" id="UP000529783"/>
    </source>
</evidence>
<evidence type="ECO:0000256" key="1">
    <source>
        <dbReference type="SAM" id="Phobius"/>
    </source>
</evidence>
<keyword evidence="1" id="KW-0472">Membrane</keyword>
<reference evidence="2 3" key="1">
    <citation type="submission" date="2020-07" db="EMBL/GenBank/DDBJ databases">
        <title>Sequencing the genomes of 1000 actinobacteria strains.</title>
        <authorList>
            <person name="Klenk H.-P."/>
        </authorList>
    </citation>
    <scope>NUCLEOTIDE SEQUENCE [LARGE SCALE GENOMIC DNA]</scope>
    <source>
        <strain evidence="2 3">DSM 40398</strain>
    </source>
</reference>
<protein>
    <submittedName>
        <fullName evidence="2">Uncharacterized protein</fullName>
    </submittedName>
</protein>
<dbReference type="AlphaFoldDB" id="A0A7Y9EHY4"/>
<keyword evidence="3" id="KW-1185">Reference proteome</keyword>
<proteinExistence type="predicted"/>
<feature type="transmembrane region" description="Helical" evidence="1">
    <location>
        <begin position="90"/>
        <end position="110"/>
    </location>
</feature>
<accession>A0A7Y9EHY4</accession>
<feature type="transmembrane region" description="Helical" evidence="1">
    <location>
        <begin position="14"/>
        <end position="36"/>
    </location>
</feature>